<evidence type="ECO:0000313" key="2">
    <source>
        <dbReference type="EMBL" id="TCJ88444.1"/>
    </source>
</evidence>
<evidence type="ECO:0000256" key="1">
    <source>
        <dbReference type="SAM" id="Phobius"/>
    </source>
</evidence>
<keyword evidence="1" id="KW-0472">Membrane</keyword>
<dbReference type="RefSeq" id="WP_131904139.1">
    <property type="nucleotide sequence ID" value="NZ_BAAAFU010000008.1"/>
</dbReference>
<feature type="transmembrane region" description="Helical" evidence="1">
    <location>
        <begin position="238"/>
        <end position="256"/>
    </location>
</feature>
<feature type="transmembrane region" description="Helical" evidence="1">
    <location>
        <begin position="20"/>
        <end position="40"/>
    </location>
</feature>
<sequence>MNNLLILRRRGFQAFQGWQFWLQLFLILSTFVSLGVLYTFIKTDDFFTHSFVYIPVIWSIFFYFHQQFMNKSTLEIDEFGLSHQSGLPDMLKRFHPDWRISWTEIQVVEPVQSVIAKNTILLPLNVKLLNKTIKVLPSQWVDPTQQVKKPLFKFGHDIADMYEESALVKVFEAKGLLKVKRSADGKYQSGLTENSLGTDINSSPVSIAMAGFVFFALFYFITEVYFTLSEFYAGAPPYLYMIVAGVIAVILSYLLLSKTKFTLAEKVIFAVFMGLSTAAVMYPLLLRVNEWSDTEGLQRFSYTKADTVMWQPQRKNLPSDEQVPTLKFDLASSEYWAQFEVGAIKEFEIRNGGLGFYQLNKEPIYEEQKVFYEKKNP</sequence>
<gene>
    <name evidence="2" type="ORF">EV695_0298</name>
</gene>
<reference evidence="2 3" key="1">
    <citation type="submission" date="2019-03" db="EMBL/GenBank/DDBJ databases">
        <title>Genomic Encyclopedia of Type Strains, Phase IV (KMG-IV): sequencing the most valuable type-strain genomes for metagenomic binning, comparative biology and taxonomic classification.</title>
        <authorList>
            <person name="Goeker M."/>
        </authorList>
    </citation>
    <scope>NUCLEOTIDE SEQUENCE [LARGE SCALE GENOMIC DNA]</scope>
    <source>
        <strain evidence="2 3">DSM 24830</strain>
    </source>
</reference>
<organism evidence="2 3">
    <name type="scientific">Cocleimonas flava</name>
    <dbReference type="NCBI Taxonomy" id="634765"/>
    <lineage>
        <taxon>Bacteria</taxon>
        <taxon>Pseudomonadati</taxon>
        <taxon>Pseudomonadota</taxon>
        <taxon>Gammaproteobacteria</taxon>
        <taxon>Thiotrichales</taxon>
        <taxon>Thiotrichaceae</taxon>
        <taxon>Cocleimonas</taxon>
    </lineage>
</organism>
<dbReference type="OrthoDB" id="8807738at2"/>
<proteinExistence type="predicted"/>
<keyword evidence="1" id="KW-1133">Transmembrane helix</keyword>
<dbReference type="EMBL" id="SMFQ01000002">
    <property type="protein sequence ID" value="TCJ88444.1"/>
    <property type="molecule type" value="Genomic_DNA"/>
</dbReference>
<feature type="transmembrane region" description="Helical" evidence="1">
    <location>
        <begin position="268"/>
        <end position="285"/>
    </location>
</feature>
<keyword evidence="1" id="KW-0812">Transmembrane</keyword>
<protein>
    <submittedName>
        <fullName evidence="2">Uncharacterized protein</fullName>
    </submittedName>
</protein>
<evidence type="ECO:0000313" key="3">
    <source>
        <dbReference type="Proteomes" id="UP000294887"/>
    </source>
</evidence>
<keyword evidence="3" id="KW-1185">Reference proteome</keyword>
<feature type="transmembrane region" description="Helical" evidence="1">
    <location>
        <begin position="46"/>
        <end position="64"/>
    </location>
</feature>
<accession>A0A4R1F765</accession>
<feature type="transmembrane region" description="Helical" evidence="1">
    <location>
        <begin position="205"/>
        <end position="226"/>
    </location>
</feature>
<comment type="caution">
    <text evidence="2">The sequence shown here is derived from an EMBL/GenBank/DDBJ whole genome shotgun (WGS) entry which is preliminary data.</text>
</comment>
<dbReference type="Proteomes" id="UP000294887">
    <property type="component" value="Unassembled WGS sequence"/>
</dbReference>
<dbReference type="AlphaFoldDB" id="A0A4R1F765"/>
<name>A0A4R1F765_9GAMM</name>